<name>A0A2T7P6X9_POMCA</name>
<evidence type="ECO:0000313" key="1">
    <source>
        <dbReference type="EMBL" id="PVD29159.1"/>
    </source>
</evidence>
<keyword evidence="2" id="KW-1185">Reference proteome</keyword>
<protein>
    <submittedName>
        <fullName evidence="1">Uncharacterized protein</fullName>
    </submittedName>
</protein>
<dbReference type="AlphaFoldDB" id="A0A2T7P6X9"/>
<evidence type="ECO:0000313" key="2">
    <source>
        <dbReference type="Proteomes" id="UP000245119"/>
    </source>
</evidence>
<accession>A0A2T7P6X9</accession>
<dbReference type="OrthoDB" id="2161974at2759"/>
<dbReference type="EMBL" id="PZQS01000006">
    <property type="protein sequence ID" value="PVD29159.1"/>
    <property type="molecule type" value="Genomic_DNA"/>
</dbReference>
<reference evidence="1 2" key="1">
    <citation type="submission" date="2018-04" db="EMBL/GenBank/DDBJ databases">
        <title>The genome of golden apple snail Pomacea canaliculata provides insight into stress tolerance and invasive adaptation.</title>
        <authorList>
            <person name="Liu C."/>
            <person name="Liu B."/>
            <person name="Ren Y."/>
            <person name="Zhang Y."/>
            <person name="Wang H."/>
            <person name="Li S."/>
            <person name="Jiang F."/>
            <person name="Yin L."/>
            <person name="Zhang G."/>
            <person name="Qian W."/>
            <person name="Fan W."/>
        </authorList>
    </citation>
    <scope>NUCLEOTIDE SEQUENCE [LARGE SCALE GENOMIC DNA]</scope>
    <source>
        <strain evidence="1">SZHN2017</strain>
        <tissue evidence="1">Muscle</tissue>
    </source>
</reference>
<gene>
    <name evidence="1" type="ORF">C0Q70_11756</name>
</gene>
<dbReference type="Proteomes" id="UP000245119">
    <property type="component" value="Linkage Group LG6"/>
</dbReference>
<comment type="caution">
    <text evidence="1">The sequence shown here is derived from an EMBL/GenBank/DDBJ whole genome shotgun (WGS) entry which is preliminary data.</text>
</comment>
<proteinExistence type="predicted"/>
<organism evidence="1 2">
    <name type="scientific">Pomacea canaliculata</name>
    <name type="common">Golden apple snail</name>
    <dbReference type="NCBI Taxonomy" id="400727"/>
    <lineage>
        <taxon>Eukaryota</taxon>
        <taxon>Metazoa</taxon>
        <taxon>Spiralia</taxon>
        <taxon>Lophotrochozoa</taxon>
        <taxon>Mollusca</taxon>
        <taxon>Gastropoda</taxon>
        <taxon>Caenogastropoda</taxon>
        <taxon>Architaenioglossa</taxon>
        <taxon>Ampullarioidea</taxon>
        <taxon>Ampullariidae</taxon>
        <taxon>Pomacea</taxon>
    </lineage>
</organism>
<sequence>MATGSVAQARPAGTRIPVVGSAKPTTLSASSLPVPQTVGSKSKITFLSFSLTNSLSRDLSKISSAKMAE</sequence>